<keyword evidence="1" id="KW-1133">Transmembrane helix</keyword>
<dbReference type="EMBL" id="JAOCQF010000001">
    <property type="protein sequence ID" value="MCT8329153.1"/>
    <property type="molecule type" value="Genomic_DNA"/>
</dbReference>
<organism evidence="2 3">
    <name type="scientific">Albidovulum sediminis</name>
    <dbReference type="NCBI Taxonomy" id="3066345"/>
    <lineage>
        <taxon>Bacteria</taxon>
        <taxon>Pseudomonadati</taxon>
        <taxon>Pseudomonadota</taxon>
        <taxon>Alphaproteobacteria</taxon>
        <taxon>Rhodobacterales</taxon>
        <taxon>Paracoccaceae</taxon>
        <taxon>Albidovulum</taxon>
    </lineage>
</organism>
<feature type="transmembrane region" description="Helical" evidence="1">
    <location>
        <begin position="138"/>
        <end position="159"/>
    </location>
</feature>
<accession>A0ABT2NJQ2</accession>
<evidence type="ECO:0000313" key="3">
    <source>
        <dbReference type="Proteomes" id="UP001205601"/>
    </source>
</evidence>
<feature type="transmembrane region" description="Helical" evidence="1">
    <location>
        <begin position="44"/>
        <end position="68"/>
    </location>
</feature>
<feature type="transmembrane region" description="Helical" evidence="1">
    <location>
        <begin position="211"/>
        <end position="229"/>
    </location>
</feature>
<gene>
    <name evidence="2" type="ORF">N5I32_06480</name>
</gene>
<keyword evidence="1" id="KW-0812">Transmembrane</keyword>
<feature type="transmembrane region" description="Helical" evidence="1">
    <location>
        <begin position="288"/>
        <end position="308"/>
    </location>
</feature>
<dbReference type="RefSeq" id="WP_261494572.1">
    <property type="nucleotide sequence ID" value="NZ_JAOCQF010000001.1"/>
</dbReference>
<feature type="transmembrane region" description="Helical" evidence="1">
    <location>
        <begin position="88"/>
        <end position="108"/>
    </location>
</feature>
<reference evidence="3" key="1">
    <citation type="submission" date="2023-07" db="EMBL/GenBank/DDBJ databases">
        <title>Defluviimonas sediminis sp. nov., isolated from mangrove sediment.</title>
        <authorList>
            <person name="Liu L."/>
            <person name="Li J."/>
            <person name="Huang Y."/>
            <person name="Pan J."/>
            <person name="Li M."/>
        </authorList>
    </citation>
    <scope>NUCLEOTIDE SEQUENCE [LARGE SCALE GENOMIC DNA]</scope>
    <source>
        <strain evidence="3">FT324</strain>
    </source>
</reference>
<evidence type="ECO:0000313" key="2">
    <source>
        <dbReference type="EMBL" id="MCT8329153.1"/>
    </source>
</evidence>
<keyword evidence="1" id="KW-0472">Membrane</keyword>
<name>A0ABT2NJQ2_9RHOB</name>
<protein>
    <submittedName>
        <fullName evidence="2">Uncharacterized protein</fullName>
    </submittedName>
</protein>
<dbReference type="Proteomes" id="UP001205601">
    <property type="component" value="Unassembled WGS sequence"/>
</dbReference>
<sequence length="369" mass="40571">MSELWLFESPAAAVRKERLRQGRPLRPMTVDILAQAARYRFRMLLAAIVVSVLAFYCRADLFLSLGLLDDSLTSDNPLTRHTTVIEIMVARGSLVVMAAGFILAGLWGERIGQAAPVRALRRLPDRLGATAEAELGKIWNLSLFALVPVAVALIVYAAAGERVFTVDQMAWINLEDGVIEDGQFIFLLLASVTGFALFARGRPNGARRFMWLGLGLLFFAMAGEEISWGQRIFGFETPKAMETINVQREFNLHNMMGYLFDHLFILGFFCWGVILPILYRALADVRRVVVATGLPLPSAGLAVGMFLASLMQEPVVNAFMTPAGGLRVAEMRELLSALCFALLMIETRRTHGVGLGPASLRQKGTPGRA</sequence>
<comment type="caution">
    <text evidence="2">The sequence shown here is derived from an EMBL/GenBank/DDBJ whole genome shotgun (WGS) entry which is preliminary data.</text>
</comment>
<feature type="transmembrane region" description="Helical" evidence="1">
    <location>
        <begin position="258"/>
        <end position="279"/>
    </location>
</feature>
<evidence type="ECO:0000256" key="1">
    <source>
        <dbReference type="SAM" id="Phobius"/>
    </source>
</evidence>
<feature type="transmembrane region" description="Helical" evidence="1">
    <location>
        <begin position="182"/>
        <end position="199"/>
    </location>
</feature>
<keyword evidence="3" id="KW-1185">Reference proteome</keyword>
<proteinExistence type="predicted"/>